<dbReference type="Pfam" id="PF01693">
    <property type="entry name" value="Cauli_VI"/>
    <property type="match status" value="1"/>
</dbReference>
<evidence type="ECO:0000313" key="3">
    <source>
        <dbReference type="EMBL" id="KAE9385004.1"/>
    </source>
</evidence>
<dbReference type="OrthoDB" id="2871083at2759"/>
<dbReference type="Gene3D" id="3.40.970.10">
    <property type="entry name" value="Ribonuclease H1, N-terminal domain"/>
    <property type="match status" value="1"/>
</dbReference>
<feature type="domain" description="Ribonuclease H1 N-terminal" evidence="2">
    <location>
        <begin position="83"/>
        <end position="125"/>
    </location>
</feature>
<name>A0A6A4GI30_9AGAR</name>
<protein>
    <recommendedName>
        <fullName evidence="2">Ribonuclease H1 N-terminal domain-containing protein</fullName>
    </recommendedName>
</protein>
<dbReference type="Proteomes" id="UP000799118">
    <property type="component" value="Unassembled WGS sequence"/>
</dbReference>
<evidence type="ECO:0000259" key="2">
    <source>
        <dbReference type="Pfam" id="PF01693"/>
    </source>
</evidence>
<dbReference type="InterPro" id="IPR009027">
    <property type="entry name" value="Ribosomal_bL9/RNase_H1_N"/>
</dbReference>
<dbReference type="InterPro" id="IPR037056">
    <property type="entry name" value="RNase_H1_N_sf"/>
</dbReference>
<feature type="compositionally biased region" description="Low complexity" evidence="1">
    <location>
        <begin position="181"/>
        <end position="196"/>
    </location>
</feature>
<dbReference type="EMBL" id="ML770045">
    <property type="protein sequence ID" value="KAE9385004.1"/>
    <property type="molecule type" value="Genomic_DNA"/>
</dbReference>
<dbReference type="AlphaFoldDB" id="A0A6A4GI30"/>
<gene>
    <name evidence="3" type="ORF">BT96DRAFT_950155</name>
</gene>
<feature type="region of interest" description="Disordered" evidence="1">
    <location>
        <begin position="1"/>
        <end position="27"/>
    </location>
</feature>
<feature type="region of interest" description="Disordered" evidence="1">
    <location>
        <begin position="153"/>
        <end position="213"/>
    </location>
</feature>
<keyword evidence="4" id="KW-1185">Reference proteome</keyword>
<organism evidence="3 4">
    <name type="scientific">Gymnopus androsaceus JB14</name>
    <dbReference type="NCBI Taxonomy" id="1447944"/>
    <lineage>
        <taxon>Eukaryota</taxon>
        <taxon>Fungi</taxon>
        <taxon>Dikarya</taxon>
        <taxon>Basidiomycota</taxon>
        <taxon>Agaricomycotina</taxon>
        <taxon>Agaricomycetes</taxon>
        <taxon>Agaricomycetidae</taxon>
        <taxon>Agaricales</taxon>
        <taxon>Marasmiineae</taxon>
        <taxon>Omphalotaceae</taxon>
        <taxon>Gymnopus</taxon>
    </lineage>
</organism>
<sequence length="273" mass="30150">MSTVISLSDSEDEDKHSPSFPSFNSSAESVSTVSSLSSDTYSLWDRISDRESHIAIMDSNKPTCAPPIYDTVSSNPPVMDSRPFYVVFSGDQPGCYRDWADASARVTNVKGNRHRSYNHYDEALDAWRQNCRATHHHDVAFVDGTVYSRPQAVEIPQPVNPPPSQHNVVFLPSTPTANRQGPTSTPGSPTKTSKASSSREKSRSASRQPVPDAHLWAVHTRQFIGVASTSRADRIIATARKKGEDFMASKVMSVAEAQEWFDRLEFASDADDE</sequence>
<dbReference type="InterPro" id="IPR011320">
    <property type="entry name" value="RNase_H1_N"/>
</dbReference>
<proteinExistence type="predicted"/>
<dbReference type="SUPFAM" id="SSF55658">
    <property type="entry name" value="L9 N-domain-like"/>
    <property type="match status" value="1"/>
</dbReference>
<accession>A0A6A4GI30</accession>
<reference evidence="3" key="1">
    <citation type="journal article" date="2019" name="Environ. Microbiol.">
        <title>Fungal ecological strategies reflected in gene transcription - a case study of two litter decomposers.</title>
        <authorList>
            <person name="Barbi F."/>
            <person name="Kohler A."/>
            <person name="Barry K."/>
            <person name="Baskaran P."/>
            <person name="Daum C."/>
            <person name="Fauchery L."/>
            <person name="Ihrmark K."/>
            <person name="Kuo A."/>
            <person name="LaButti K."/>
            <person name="Lipzen A."/>
            <person name="Morin E."/>
            <person name="Grigoriev I.V."/>
            <person name="Henrissat B."/>
            <person name="Lindahl B."/>
            <person name="Martin F."/>
        </authorList>
    </citation>
    <scope>NUCLEOTIDE SEQUENCE</scope>
    <source>
        <strain evidence="3">JB14</strain>
    </source>
</reference>
<evidence type="ECO:0000256" key="1">
    <source>
        <dbReference type="SAM" id="MobiDB-lite"/>
    </source>
</evidence>
<evidence type="ECO:0000313" key="4">
    <source>
        <dbReference type="Proteomes" id="UP000799118"/>
    </source>
</evidence>